<accession>T1KVV7</accession>
<dbReference type="HOGENOM" id="CLU_3421565_0_0_1"/>
<dbReference type="AlphaFoldDB" id="T1KVV7"/>
<keyword evidence="2" id="KW-1185">Reference proteome</keyword>
<reference evidence="2" key="1">
    <citation type="submission" date="2011-08" db="EMBL/GenBank/DDBJ databases">
        <authorList>
            <person name="Rombauts S."/>
        </authorList>
    </citation>
    <scope>NUCLEOTIDE SEQUENCE</scope>
    <source>
        <strain evidence="2">London</strain>
    </source>
</reference>
<protein>
    <submittedName>
        <fullName evidence="1">Uncharacterized protein</fullName>
    </submittedName>
</protein>
<evidence type="ECO:0000313" key="2">
    <source>
        <dbReference type="Proteomes" id="UP000015104"/>
    </source>
</evidence>
<evidence type="ECO:0000313" key="1">
    <source>
        <dbReference type="EnsemblMetazoa" id="tetur23g02010.1"/>
    </source>
</evidence>
<dbReference type="Proteomes" id="UP000015104">
    <property type="component" value="Unassembled WGS sequence"/>
</dbReference>
<dbReference type="EnsemblMetazoa" id="tetur23g02010.1">
    <property type="protein sequence ID" value="tetur23g02010.1"/>
    <property type="gene ID" value="tetur23g02010"/>
</dbReference>
<dbReference type="EMBL" id="CAEY01000615">
    <property type="status" value="NOT_ANNOTATED_CDS"/>
    <property type="molecule type" value="Genomic_DNA"/>
</dbReference>
<organism evidence="1 2">
    <name type="scientific">Tetranychus urticae</name>
    <name type="common">Two-spotted spider mite</name>
    <dbReference type="NCBI Taxonomy" id="32264"/>
    <lineage>
        <taxon>Eukaryota</taxon>
        <taxon>Metazoa</taxon>
        <taxon>Ecdysozoa</taxon>
        <taxon>Arthropoda</taxon>
        <taxon>Chelicerata</taxon>
        <taxon>Arachnida</taxon>
        <taxon>Acari</taxon>
        <taxon>Acariformes</taxon>
        <taxon>Trombidiformes</taxon>
        <taxon>Prostigmata</taxon>
        <taxon>Eleutherengona</taxon>
        <taxon>Raphignathae</taxon>
        <taxon>Tetranychoidea</taxon>
        <taxon>Tetranychidae</taxon>
        <taxon>Tetranychus</taxon>
    </lineage>
</organism>
<name>T1KVV7_TETUR</name>
<proteinExistence type="predicted"/>
<sequence length="24" mass="2872">MSLVYDLIEAKLIVQNMFAREFKL</sequence>
<reference evidence="1" key="2">
    <citation type="submission" date="2015-06" db="UniProtKB">
        <authorList>
            <consortium name="EnsemblMetazoa"/>
        </authorList>
    </citation>
    <scope>IDENTIFICATION</scope>
</reference>